<sequence length="271" mass="27974">MSAADLARVLAWAEAEGWNPGVADAAAFHAADPEGFLIAEVAGAPAASLSIVRFGDATAFLGLYICAPEHRGRGLGYALWEAGMARLAPATTGLDGVLAQQANYARSGFALGHRNLRFSGVVTPEGPDATLPLAPAHLEAACALDRAVTGFDRRAFFADWLTGDPSRQARVLLRDGALAGIGVLRACVEGCKVGPLFAADRAAAEALLDGLATAAGGARLSLDVPEPNAAAMALAEARGLVPEFETARMWRGPPPAQDLARTFGITTFELG</sequence>
<dbReference type="Pfam" id="PF18014">
    <property type="entry name" value="Acetyltransf_18"/>
    <property type="match status" value="1"/>
</dbReference>
<dbReference type="RefSeq" id="WP_115978474.1">
    <property type="nucleotide sequence ID" value="NZ_QOHR01000002.1"/>
</dbReference>
<dbReference type="AlphaFoldDB" id="A0A3D9BYM3"/>
<evidence type="ECO:0000259" key="1">
    <source>
        <dbReference type="PROSITE" id="PS51186"/>
    </source>
</evidence>
<keyword evidence="2" id="KW-0808">Transferase</keyword>
<organism evidence="2 3">
    <name type="scientific">Rhodosalinus sediminis</name>
    <dbReference type="NCBI Taxonomy" id="1940533"/>
    <lineage>
        <taxon>Bacteria</taxon>
        <taxon>Pseudomonadati</taxon>
        <taxon>Pseudomonadota</taxon>
        <taxon>Alphaproteobacteria</taxon>
        <taxon>Rhodobacterales</taxon>
        <taxon>Paracoccaceae</taxon>
        <taxon>Rhodosalinus</taxon>
    </lineage>
</organism>
<dbReference type="EMBL" id="QOHR01000002">
    <property type="protein sequence ID" value="REC58643.1"/>
    <property type="molecule type" value="Genomic_DNA"/>
</dbReference>
<dbReference type="PROSITE" id="PS51186">
    <property type="entry name" value="GNAT"/>
    <property type="match status" value="2"/>
</dbReference>
<feature type="domain" description="N-acetyltransferase" evidence="1">
    <location>
        <begin position="128"/>
        <end position="264"/>
    </location>
</feature>
<dbReference type="InterPro" id="IPR041496">
    <property type="entry name" value="YitH/HolE_GNAT"/>
</dbReference>
<proteinExistence type="predicted"/>
<evidence type="ECO:0000313" key="2">
    <source>
        <dbReference type="EMBL" id="REC58643.1"/>
    </source>
</evidence>
<dbReference type="InterPro" id="IPR052729">
    <property type="entry name" value="Acyl/Acetyltrans_Enzymes"/>
</dbReference>
<dbReference type="Gene3D" id="3.40.630.30">
    <property type="match status" value="1"/>
</dbReference>
<dbReference type="GO" id="GO:0016747">
    <property type="term" value="F:acyltransferase activity, transferring groups other than amino-acyl groups"/>
    <property type="evidence" value="ECO:0007669"/>
    <property type="project" value="InterPro"/>
</dbReference>
<accession>A0A3D9BYM3</accession>
<dbReference type="InterPro" id="IPR016181">
    <property type="entry name" value="Acyl_CoA_acyltransferase"/>
</dbReference>
<evidence type="ECO:0000313" key="3">
    <source>
        <dbReference type="Proteomes" id="UP000257131"/>
    </source>
</evidence>
<dbReference type="OrthoDB" id="20916at2"/>
<keyword evidence="3" id="KW-1185">Reference proteome</keyword>
<protein>
    <submittedName>
        <fullName evidence="2">N-acetyltransferase</fullName>
    </submittedName>
</protein>
<feature type="domain" description="N-acetyltransferase" evidence="1">
    <location>
        <begin position="1"/>
        <end position="130"/>
    </location>
</feature>
<gene>
    <name evidence="2" type="ORF">DRV84_02555</name>
</gene>
<reference evidence="2 3" key="1">
    <citation type="journal article" date="2017" name="Int. J. Syst. Evol. Microbiol.">
        <title>Rhodosalinus sediminis gen. nov., sp. nov., isolated from marine saltern.</title>
        <authorList>
            <person name="Guo L.Y."/>
            <person name="Ling S.K."/>
            <person name="Li C.M."/>
            <person name="Chen G.J."/>
            <person name="Du Z.J."/>
        </authorList>
    </citation>
    <scope>NUCLEOTIDE SEQUENCE [LARGE SCALE GENOMIC DNA]</scope>
    <source>
        <strain evidence="2 3">WDN1C137</strain>
    </source>
</reference>
<dbReference type="SUPFAM" id="SSF55729">
    <property type="entry name" value="Acyl-CoA N-acyltransferases (Nat)"/>
    <property type="match status" value="1"/>
</dbReference>
<dbReference type="CDD" id="cd04301">
    <property type="entry name" value="NAT_SF"/>
    <property type="match status" value="1"/>
</dbReference>
<name>A0A3D9BYM3_9RHOB</name>
<dbReference type="Proteomes" id="UP000257131">
    <property type="component" value="Unassembled WGS sequence"/>
</dbReference>
<dbReference type="InterPro" id="IPR000182">
    <property type="entry name" value="GNAT_dom"/>
</dbReference>
<dbReference type="Gene3D" id="3.40.630.90">
    <property type="match status" value="1"/>
</dbReference>
<dbReference type="Pfam" id="PF00583">
    <property type="entry name" value="Acetyltransf_1"/>
    <property type="match status" value="1"/>
</dbReference>
<dbReference type="PANTHER" id="PTHR47237:SF1">
    <property type="entry name" value="SLL0310 PROTEIN"/>
    <property type="match status" value="1"/>
</dbReference>
<dbReference type="PANTHER" id="PTHR47237">
    <property type="entry name" value="SLL0310 PROTEIN"/>
    <property type="match status" value="1"/>
</dbReference>
<comment type="caution">
    <text evidence="2">The sequence shown here is derived from an EMBL/GenBank/DDBJ whole genome shotgun (WGS) entry which is preliminary data.</text>
</comment>